<keyword evidence="5 7" id="KW-0408">Iron</keyword>
<evidence type="ECO:0000256" key="7">
    <source>
        <dbReference type="PIRSR" id="PIRSR602401-1"/>
    </source>
</evidence>
<dbReference type="InterPro" id="IPR047146">
    <property type="entry name" value="Cyt_P450_E_CYP52_fungi"/>
</dbReference>
<dbReference type="PROSITE" id="PS00086">
    <property type="entry name" value="CYTOCHROME_P450"/>
    <property type="match status" value="1"/>
</dbReference>
<name>A0A6A6H2M9_VIRVR</name>
<dbReference type="InterPro" id="IPR036396">
    <property type="entry name" value="Cyt_P450_sf"/>
</dbReference>
<dbReference type="InterPro" id="IPR017972">
    <property type="entry name" value="Cyt_P450_CS"/>
</dbReference>
<dbReference type="PANTHER" id="PTHR24287">
    <property type="entry name" value="P450, PUTATIVE (EUROFUNG)-RELATED"/>
    <property type="match status" value="1"/>
</dbReference>
<comment type="cofactor">
    <cofactor evidence="1 7">
        <name>heme</name>
        <dbReference type="ChEBI" id="CHEBI:30413"/>
    </cofactor>
</comment>
<dbReference type="Gene3D" id="1.10.630.10">
    <property type="entry name" value="Cytochrome P450"/>
    <property type="match status" value="1"/>
</dbReference>
<evidence type="ECO:0000313" key="9">
    <source>
        <dbReference type="EMBL" id="KAF2232242.1"/>
    </source>
</evidence>
<dbReference type="Pfam" id="PF00067">
    <property type="entry name" value="p450"/>
    <property type="match status" value="1"/>
</dbReference>
<dbReference type="GO" id="GO:0016705">
    <property type="term" value="F:oxidoreductase activity, acting on paired donors, with incorporation or reduction of molecular oxygen"/>
    <property type="evidence" value="ECO:0007669"/>
    <property type="project" value="InterPro"/>
</dbReference>
<evidence type="ECO:0000256" key="1">
    <source>
        <dbReference type="ARBA" id="ARBA00001971"/>
    </source>
</evidence>
<keyword evidence="7 8" id="KW-0349">Heme</keyword>
<feature type="binding site" description="axial binding residue" evidence="7">
    <location>
        <position position="441"/>
    </location>
    <ligand>
        <name>heme</name>
        <dbReference type="ChEBI" id="CHEBI:30413"/>
    </ligand>
    <ligandPart>
        <name>Fe</name>
        <dbReference type="ChEBI" id="CHEBI:18248"/>
    </ligandPart>
</feature>
<sequence length="495" mass="56215">MGAPIAALSVVLWFAVIVAWKWAQRLWIARENELKITENHCQPVKTLYRNPIYLGLDVVYEMFQTYYSGTRNRQLQKQFQDLGETFRMQPSGTARIFTIDPLNVKAAFGGQIDCWGVEPLRLEAFRPLVGAGVLVTDGARWTHARGPSQSYIDQIYRFHKEDLSTFDDHIELLLGLIPADGSTVDLKPIFNRYMAGSGTAHILGRSIGALQFMKAALHGIDMSGKRDELPQWTQLVLNHEFRKSCRIVHEVVDRTVNQALEHLRDPAISKQESANLAIEWAKLIQEPLEIRNQVLNMLIANLDTIPITLTNVFFHLARNPKCYEKLRREVMQYEGDLTGDSLRSLHYLQAVINETMRLNTAGSFNARIALKDNVLPRGGGPDGTAPVFVPQGDIVICSVYALQRRPEVFGEDADSFTPERWNHIKPKTWEYMPFSAGPRVCPGQKLARIQVAYVLFSLVRRFKAVENRDPVLEYVEEYRVATASKNGAKVALHWE</sequence>
<keyword evidence="4 8" id="KW-0560">Oxidoreductase</keyword>
<evidence type="ECO:0000256" key="3">
    <source>
        <dbReference type="ARBA" id="ARBA00022723"/>
    </source>
</evidence>
<dbReference type="PRINTS" id="PR00463">
    <property type="entry name" value="EP450I"/>
</dbReference>
<comment type="similarity">
    <text evidence="2 8">Belongs to the cytochrome P450 family.</text>
</comment>
<dbReference type="GO" id="GO:0004497">
    <property type="term" value="F:monooxygenase activity"/>
    <property type="evidence" value="ECO:0007669"/>
    <property type="project" value="UniProtKB-KW"/>
</dbReference>
<dbReference type="Proteomes" id="UP000800092">
    <property type="component" value="Unassembled WGS sequence"/>
</dbReference>
<keyword evidence="10" id="KW-1185">Reference proteome</keyword>
<evidence type="ECO:0000256" key="5">
    <source>
        <dbReference type="ARBA" id="ARBA00023004"/>
    </source>
</evidence>
<dbReference type="OrthoDB" id="1470350at2759"/>
<dbReference type="PRINTS" id="PR00385">
    <property type="entry name" value="P450"/>
</dbReference>
<evidence type="ECO:0000256" key="6">
    <source>
        <dbReference type="ARBA" id="ARBA00023033"/>
    </source>
</evidence>
<dbReference type="PANTHER" id="PTHR24287:SF19">
    <property type="entry name" value="CYTOCHROME P450"/>
    <property type="match status" value="1"/>
</dbReference>
<protein>
    <submittedName>
        <fullName evidence="9">Cytochrome P450</fullName>
    </submittedName>
</protein>
<evidence type="ECO:0000256" key="2">
    <source>
        <dbReference type="ARBA" id="ARBA00010617"/>
    </source>
</evidence>
<evidence type="ECO:0000256" key="8">
    <source>
        <dbReference type="RuleBase" id="RU000461"/>
    </source>
</evidence>
<gene>
    <name evidence="9" type="ORF">EV356DRAFT_525276</name>
</gene>
<reference evidence="9" key="1">
    <citation type="journal article" date="2020" name="Stud. Mycol.">
        <title>101 Dothideomycetes genomes: a test case for predicting lifestyles and emergence of pathogens.</title>
        <authorList>
            <person name="Haridas S."/>
            <person name="Albert R."/>
            <person name="Binder M."/>
            <person name="Bloem J."/>
            <person name="Labutti K."/>
            <person name="Salamov A."/>
            <person name="Andreopoulos B."/>
            <person name="Baker S."/>
            <person name="Barry K."/>
            <person name="Bills G."/>
            <person name="Bluhm B."/>
            <person name="Cannon C."/>
            <person name="Castanera R."/>
            <person name="Culley D."/>
            <person name="Daum C."/>
            <person name="Ezra D."/>
            <person name="Gonzalez J."/>
            <person name="Henrissat B."/>
            <person name="Kuo A."/>
            <person name="Liang C."/>
            <person name="Lipzen A."/>
            <person name="Lutzoni F."/>
            <person name="Magnuson J."/>
            <person name="Mondo S."/>
            <person name="Nolan M."/>
            <person name="Ohm R."/>
            <person name="Pangilinan J."/>
            <person name="Park H.-J."/>
            <person name="Ramirez L."/>
            <person name="Alfaro M."/>
            <person name="Sun H."/>
            <person name="Tritt A."/>
            <person name="Yoshinaga Y."/>
            <person name="Zwiers L.-H."/>
            <person name="Turgeon B."/>
            <person name="Goodwin S."/>
            <person name="Spatafora J."/>
            <person name="Crous P."/>
            <person name="Grigoriev I."/>
        </authorList>
    </citation>
    <scope>NUCLEOTIDE SEQUENCE</scope>
    <source>
        <strain evidence="9">Tuck. ex Michener</strain>
    </source>
</reference>
<dbReference type="GO" id="GO:0020037">
    <property type="term" value="F:heme binding"/>
    <property type="evidence" value="ECO:0007669"/>
    <property type="project" value="InterPro"/>
</dbReference>
<accession>A0A6A6H2M9</accession>
<dbReference type="AlphaFoldDB" id="A0A6A6H2M9"/>
<evidence type="ECO:0000256" key="4">
    <source>
        <dbReference type="ARBA" id="ARBA00023002"/>
    </source>
</evidence>
<dbReference type="SUPFAM" id="SSF48264">
    <property type="entry name" value="Cytochrome P450"/>
    <property type="match status" value="1"/>
</dbReference>
<dbReference type="GO" id="GO:0005506">
    <property type="term" value="F:iron ion binding"/>
    <property type="evidence" value="ECO:0007669"/>
    <property type="project" value="InterPro"/>
</dbReference>
<organism evidence="9 10">
    <name type="scientific">Viridothelium virens</name>
    <name type="common">Speckled blister lichen</name>
    <name type="synonym">Trypethelium virens</name>
    <dbReference type="NCBI Taxonomy" id="1048519"/>
    <lineage>
        <taxon>Eukaryota</taxon>
        <taxon>Fungi</taxon>
        <taxon>Dikarya</taxon>
        <taxon>Ascomycota</taxon>
        <taxon>Pezizomycotina</taxon>
        <taxon>Dothideomycetes</taxon>
        <taxon>Dothideomycetes incertae sedis</taxon>
        <taxon>Trypetheliales</taxon>
        <taxon>Trypetheliaceae</taxon>
        <taxon>Viridothelium</taxon>
    </lineage>
</organism>
<evidence type="ECO:0000313" key="10">
    <source>
        <dbReference type="Proteomes" id="UP000800092"/>
    </source>
</evidence>
<dbReference type="EMBL" id="ML991817">
    <property type="protein sequence ID" value="KAF2232242.1"/>
    <property type="molecule type" value="Genomic_DNA"/>
</dbReference>
<dbReference type="InterPro" id="IPR002401">
    <property type="entry name" value="Cyt_P450_E_grp-I"/>
</dbReference>
<dbReference type="InterPro" id="IPR001128">
    <property type="entry name" value="Cyt_P450"/>
</dbReference>
<keyword evidence="6 8" id="KW-0503">Monooxygenase</keyword>
<proteinExistence type="inferred from homology"/>
<keyword evidence="3 7" id="KW-0479">Metal-binding</keyword>